<feature type="binding site" evidence="3">
    <location>
        <position position="530"/>
    </location>
    <ligand>
        <name>Zn(2+)</name>
        <dbReference type="ChEBI" id="CHEBI:29105"/>
        <label>2</label>
    </ligand>
</feature>
<dbReference type="PANTHER" id="PTHR11596:SF5">
    <property type="entry name" value="ALKALINE PHOSPHATASE"/>
    <property type="match status" value="1"/>
</dbReference>
<keyword evidence="1" id="KW-0597">Phosphoprotein</keyword>
<proteinExistence type="inferred from homology"/>
<dbReference type="InterPro" id="IPR001952">
    <property type="entry name" value="Alkaline_phosphatase"/>
</dbReference>
<dbReference type="PRINTS" id="PR00113">
    <property type="entry name" value="ALKPHPHTASE"/>
</dbReference>
<evidence type="ECO:0000256" key="5">
    <source>
        <dbReference type="SAM" id="SignalP"/>
    </source>
</evidence>
<dbReference type="GO" id="GO:0006629">
    <property type="term" value="P:lipid metabolic process"/>
    <property type="evidence" value="ECO:0007669"/>
    <property type="project" value="InterPro"/>
</dbReference>
<sequence length="599" mass="65236">MKKIFLLAAALRAWCAMAQPAVYTAANLHSHNDYEQVVPFLPAFQAGFGSIEADIWLHNGRLLVAHTYESLSPERTLEKLYLQPLLKVANASRPLQVMIDIKTDSIATLDSLVALLQRYPTLQQQSIRWVISGNRPPVSRYNSYPSFILFDGELGKTYPAEVLPKIAMISGPFSQYTSWNGKGVLTVNEKNTLQQFIQQVHSLHKPIRFWEAPDAVNAWYQLMHLGVDYINTDHIEAASTFMRQLPFRSYTATQTHTAYTPTYAADGSSKQPKNIILIIGDGTGLAQWYTGYTANKGQLSVFNARFTGLSKTTSHDAYITDSAPGSTAFSSGVKTNNRYVGVDHTGKPLVLLPQILQRSKKITGIITSGDITDATPADFYAHRAARDSAAAILSDLAAAPVQLLLGAPNSGLPAALPQLQQAGYRVTSSLDSLPVSGTQRYIVADTRAGLSMLKGRGAWLTQAFDKATAALQQHGKGYFLVVEGAQVDYGGHANHIGYIAEEVKDLDQVIGRAMQLADADKETLVIVTADHETGGLSLLDGDIAKGYVSGHFSTNDHTAIPVPVYAYGPQAQLFTGVYENTAIFFKILQALGLQQSATR</sequence>
<dbReference type="GO" id="GO:0046872">
    <property type="term" value="F:metal ion binding"/>
    <property type="evidence" value="ECO:0007669"/>
    <property type="project" value="UniProtKB-KW"/>
</dbReference>
<dbReference type="InterPro" id="IPR017946">
    <property type="entry name" value="PLC-like_Pdiesterase_TIM-brl"/>
</dbReference>
<dbReference type="GO" id="GO:0004035">
    <property type="term" value="F:alkaline phosphatase activity"/>
    <property type="evidence" value="ECO:0007669"/>
    <property type="project" value="TreeGrafter"/>
</dbReference>
<organism evidence="6 7">
    <name type="scientific">Filimonas zeae</name>
    <dbReference type="NCBI Taxonomy" id="1737353"/>
    <lineage>
        <taxon>Bacteria</taxon>
        <taxon>Pseudomonadati</taxon>
        <taxon>Bacteroidota</taxon>
        <taxon>Chitinophagia</taxon>
        <taxon>Chitinophagales</taxon>
        <taxon>Chitinophagaceae</taxon>
        <taxon>Filimonas</taxon>
    </lineage>
</organism>
<dbReference type="SMART" id="SM00098">
    <property type="entry name" value="alkPPc"/>
    <property type="match status" value="1"/>
</dbReference>
<gene>
    <name evidence="6" type="ORF">GCM10011379_19750</name>
</gene>
<dbReference type="InterPro" id="IPR039559">
    <property type="entry name" value="AIM6_PI-PLC-like_dom"/>
</dbReference>
<reference evidence="6" key="1">
    <citation type="journal article" date="2014" name="Int. J. Syst. Evol. Microbiol.">
        <title>Complete genome sequence of Corynebacterium casei LMG S-19264T (=DSM 44701T), isolated from a smear-ripened cheese.</title>
        <authorList>
            <consortium name="US DOE Joint Genome Institute (JGI-PGF)"/>
            <person name="Walter F."/>
            <person name="Albersmeier A."/>
            <person name="Kalinowski J."/>
            <person name="Ruckert C."/>
        </authorList>
    </citation>
    <scope>NUCLEOTIDE SEQUENCE</scope>
    <source>
        <strain evidence="6">CGMCC 1.15290</strain>
    </source>
</reference>
<comment type="cofactor">
    <cofactor evidence="3">
        <name>Zn(2+)</name>
        <dbReference type="ChEBI" id="CHEBI:29105"/>
    </cofactor>
    <text evidence="3">Binds 2 Zn(2+) ions.</text>
</comment>
<feature type="binding site" evidence="3">
    <location>
        <position position="531"/>
    </location>
    <ligand>
        <name>Zn(2+)</name>
        <dbReference type="ChEBI" id="CHEBI:29105"/>
        <label>2</label>
    </ligand>
</feature>
<dbReference type="GO" id="GO:0008081">
    <property type="term" value="F:phosphoric diester hydrolase activity"/>
    <property type="evidence" value="ECO:0007669"/>
    <property type="project" value="InterPro"/>
</dbReference>
<dbReference type="EMBL" id="BMIB01000002">
    <property type="protein sequence ID" value="GGH66024.1"/>
    <property type="molecule type" value="Genomic_DNA"/>
</dbReference>
<feature type="binding site" evidence="3">
    <location>
        <position position="492"/>
    </location>
    <ligand>
        <name>Zn(2+)</name>
        <dbReference type="ChEBI" id="CHEBI:29105"/>
        <label>2</label>
    </ligand>
</feature>
<dbReference type="SUPFAM" id="SSF53649">
    <property type="entry name" value="Alkaline phosphatase-like"/>
    <property type="match status" value="1"/>
</dbReference>
<dbReference type="CDD" id="cd16012">
    <property type="entry name" value="ALP"/>
    <property type="match status" value="1"/>
</dbReference>
<evidence type="ECO:0008006" key="8">
    <source>
        <dbReference type="Google" id="ProtNLM"/>
    </source>
</evidence>
<evidence type="ECO:0000256" key="3">
    <source>
        <dbReference type="PIRSR" id="PIRSR601952-2"/>
    </source>
</evidence>
<evidence type="ECO:0000256" key="2">
    <source>
        <dbReference type="PIRSR" id="PIRSR601952-1"/>
    </source>
</evidence>
<dbReference type="CDD" id="cd08577">
    <property type="entry name" value="PI-PLCc_GDPD_SF_unchar3"/>
    <property type="match status" value="1"/>
</dbReference>
<keyword evidence="3" id="KW-0862">Zinc</keyword>
<dbReference type="Proteomes" id="UP000627292">
    <property type="component" value="Unassembled WGS sequence"/>
</dbReference>
<feature type="chain" id="PRO_5037342378" description="Alkaline phosphatase" evidence="5">
    <location>
        <begin position="19"/>
        <end position="599"/>
    </location>
</feature>
<keyword evidence="7" id="KW-1185">Reference proteome</keyword>
<feature type="signal peptide" evidence="5">
    <location>
        <begin position="1"/>
        <end position="18"/>
    </location>
</feature>
<feature type="binding site" evidence="3">
    <location>
        <position position="483"/>
    </location>
    <ligand>
        <name>Mg(2+)</name>
        <dbReference type="ChEBI" id="CHEBI:18420"/>
    </ligand>
</feature>
<feature type="binding site" evidence="3">
    <location>
        <position position="281"/>
    </location>
    <ligand>
        <name>Mg(2+)</name>
        <dbReference type="ChEBI" id="CHEBI:18420"/>
    </ligand>
</feature>
<comment type="caution">
    <text evidence="6">The sequence shown here is derived from an EMBL/GenBank/DDBJ whole genome shotgun (WGS) entry which is preliminary data.</text>
</comment>
<keyword evidence="5" id="KW-0732">Signal</keyword>
<comment type="similarity">
    <text evidence="4">Belongs to the alkaline phosphatase family.</text>
</comment>
<dbReference type="PANTHER" id="PTHR11596">
    <property type="entry name" value="ALKALINE PHOSPHATASE"/>
    <property type="match status" value="1"/>
</dbReference>
<evidence type="ECO:0000256" key="4">
    <source>
        <dbReference type="RuleBase" id="RU003946"/>
    </source>
</evidence>
<dbReference type="InterPro" id="IPR017850">
    <property type="entry name" value="Alkaline_phosphatase_core_sf"/>
</dbReference>
<dbReference type="Gene3D" id="3.40.720.10">
    <property type="entry name" value="Alkaline Phosphatase, subunit A"/>
    <property type="match status" value="1"/>
</dbReference>
<protein>
    <recommendedName>
        <fullName evidence="8">Alkaline phosphatase</fullName>
    </recommendedName>
</protein>
<evidence type="ECO:0000313" key="6">
    <source>
        <dbReference type="EMBL" id="GGH66024.1"/>
    </source>
</evidence>
<evidence type="ECO:0000256" key="1">
    <source>
        <dbReference type="ARBA" id="ARBA00022553"/>
    </source>
</evidence>
<feature type="active site" description="Phosphoserine intermediate" evidence="2">
    <location>
        <position position="322"/>
    </location>
</feature>
<dbReference type="RefSeq" id="WP_188951868.1">
    <property type="nucleotide sequence ID" value="NZ_BMIB01000002.1"/>
</dbReference>
<dbReference type="Pfam" id="PF13653">
    <property type="entry name" value="GDPD_2"/>
    <property type="match status" value="1"/>
</dbReference>
<feature type="binding site" evidence="3">
    <location>
        <position position="488"/>
    </location>
    <ligand>
        <name>Zn(2+)</name>
        <dbReference type="ChEBI" id="CHEBI:29105"/>
        <label>2</label>
    </ligand>
</feature>
<keyword evidence="3" id="KW-0479">Metal-binding</keyword>
<feature type="binding site" evidence="3">
    <location>
        <position position="281"/>
    </location>
    <ligand>
        <name>Zn(2+)</name>
        <dbReference type="ChEBI" id="CHEBI:29105"/>
        <label>2</label>
    </ligand>
</feature>
<dbReference type="AlphaFoldDB" id="A0A917IWU3"/>
<keyword evidence="3" id="KW-0460">Magnesium</keyword>
<evidence type="ECO:0000313" key="7">
    <source>
        <dbReference type="Proteomes" id="UP000627292"/>
    </source>
</evidence>
<accession>A0A917IWU3</accession>
<name>A0A917IWU3_9BACT</name>
<reference evidence="6" key="2">
    <citation type="submission" date="2020-09" db="EMBL/GenBank/DDBJ databases">
        <authorList>
            <person name="Sun Q."/>
            <person name="Zhou Y."/>
        </authorList>
    </citation>
    <scope>NUCLEOTIDE SEQUENCE</scope>
    <source>
        <strain evidence="6">CGMCC 1.15290</strain>
    </source>
</reference>
<feature type="binding site" evidence="3">
    <location>
        <position position="373"/>
    </location>
    <ligand>
        <name>Mg(2+)</name>
        <dbReference type="ChEBI" id="CHEBI:18420"/>
    </ligand>
</feature>
<dbReference type="Pfam" id="PF00245">
    <property type="entry name" value="Alk_phosphatase"/>
    <property type="match status" value="2"/>
</dbReference>
<dbReference type="Gene3D" id="3.20.20.190">
    <property type="entry name" value="Phosphatidylinositol (PI) phosphodiesterase"/>
    <property type="match status" value="1"/>
</dbReference>
<dbReference type="SUPFAM" id="SSF51695">
    <property type="entry name" value="PLC-like phosphodiesterases"/>
    <property type="match status" value="1"/>
</dbReference>
<feature type="binding site" evidence="3">
    <location>
        <position position="375"/>
    </location>
    <ligand>
        <name>Mg(2+)</name>
        <dbReference type="ChEBI" id="CHEBI:18420"/>
    </ligand>
</feature>
<comment type="cofactor">
    <cofactor evidence="3">
        <name>Mg(2+)</name>
        <dbReference type="ChEBI" id="CHEBI:18420"/>
    </cofactor>
    <text evidence="3">Binds 1 Mg(2+) ion.</text>
</comment>